<dbReference type="SUPFAM" id="SSF49503">
    <property type="entry name" value="Cupredoxins"/>
    <property type="match status" value="1"/>
</dbReference>
<sequence length="218" mass="22703">MASPSPIAVNLTVMALFITAVASATQAATSYVNHTVGGDAGWFFNSSANITATDYSKWAANQTFNLGDYLIFRTSSNETVFQTYNETTYKSCSADDALDSDTFQYDGGFDQLGQPLSIAVPLTIEGPNYYFSDADDGVQCQQGMAFHITVNHGLGLPPSLNQPPPPPYSEPPPPPDSSPSPLSTVGGRSNDGAVGAVADALLVIGVIISSGAGALLVI</sequence>
<reference evidence="4 5" key="1">
    <citation type="submission" date="2023-12" db="EMBL/GenBank/DDBJ databases">
        <title>A high-quality genome assembly for Dillenia turbinata (Dilleniales).</title>
        <authorList>
            <person name="Chanderbali A."/>
        </authorList>
    </citation>
    <scope>NUCLEOTIDE SEQUENCE [LARGE SCALE GENOMIC DNA]</scope>
    <source>
        <strain evidence="4">LSX21</strain>
        <tissue evidence="4">Leaf</tissue>
    </source>
</reference>
<feature type="chain" id="PRO_5042899739" evidence="2">
    <location>
        <begin position="28"/>
        <end position="218"/>
    </location>
</feature>
<feature type="signal peptide" evidence="2">
    <location>
        <begin position="1"/>
        <end position="27"/>
    </location>
</feature>
<dbReference type="Pfam" id="PF02298">
    <property type="entry name" value="Cu_bind_like"/>
    <property type="match status" value="1"/>
</dbReference>
<evidence type="ECO:0000313" key="5">
    <source>
        <dbReference type="Proteomes" id="UP001370490"/>
    </source>
</evidence>
<feature type="region of interest" description="Disordered" evidence="1">
    <location>
        <begin position="155"/>
        <end position="188"/>
    </location>
</feature>
<dbReference type="InterPro" id="IPR039391">
    <property type="entry name" value="Phytocyanin-like"/>
</dbReference>
<gene>
    <name evidence="4" type="ORF">RJ641_016133</name>
</gene>
<dbReference type="CDD" id="cd04216">
    <property type="entry name" value="Phytocyanin"/>
    <property type="match status" value="1"/>
</dbReference>
<dbReference type="Proteomes" id="UP001370490">
    <property type="component" value="Unassembled WGS sequence"/>
</dbReference>
<name>A0AAN8UTA6_9MAGN</name>
<dbReference type="GO" id="GO:0005886">
    <property type="term" value="C:plasma membrane"/>
    <property type="evidence" value="ECO:0007669"/>
    <property type="project" value="TreeGrafter"/>
</dbReference>
<dbReference type="PANTHER" id="PTHR33021:SF213">
    <property type="entry name" value="OS12G0454600 PROTEIN"/>
    <property type="match status" value="1"/>
</dbReference>
<evidence type="ECO:0000259" key="3">
    <source>
        <dbReference type="PROSITE" id="PS51485"/>
    </source>
</evidence>
<dbReference type="AlphaFoldDB" id="A0AAN8UTA6"/>
<keyword evidence="5" id="KW-1185">Reference proteome</keyword>
<feature type="compositionally biased region" description="Pro residues" evidence="1">
    <location>
        <begin position="160"/>
        <end position="178"/>
    </location>
</feature>
<organism evidence="4 5">
    <name type="scientific">Dillenia turbinata</name>
    <dbReference type="NCBI Taxonomy" id="194707"/>
    <lineage>
        <taxon>Eukaryota</taxon>
        <taxon>Viridiplantae</taxon>
        <taxon>Streptophyta</taxon>
        <taxon>Embryophyta</taxon>
        <taxon>Tracheophyta</taxon>
        <taxon>Spermatophyta</taxon>
        <taxon>Magnoliopsida</taxon>
        <taxon>eudicotyledons</taxon>
        <taxon>Gunneridae</taxon>
        <taxon>Pentapetalae</taxon>
        <taxon>Dilleniales</taxon>
        <taxon>Dilleniaceae</taxon>
        <taxon>Dillenia</taxon>
    </lineage>
</organism>
<evidence type="ECO:0000256" key="2">
    <source>
        <dbReference type="SAM" id="SignalP"/>
    </source>
</evidence>
<comment type="caution">
    <text evidence="4">The sequence shown here is derived from an EMBL/GenBank/DDBJ whole genome shotgun (WGS) entry which is preliminary data.</text>
</comment>
<keyword evidence="2" id="KW-0732">Signal</keyword>
<dbReference type="FunFam" id="2.60.40.420:FF:000048">
    <property type="entry name" value="Early nodulin-like protein 18"/>
    <property type="match status" value="1"/>
</dbReference>
<dbReference type="InterPro" id="IPR008972">
    <property type="entry name" value="Cupredoxin"/>
</dbReference>
<dbReference type="PANTHER" id="PTHR33021">
    <property type="entry name" value="BLUE COPPER PROTEIN"/>
    <property type="match status" value="1"/>
</dbReference>
<dbReference type="GO" id="GO:0009055">
    <property type="term" value="F:electron transfer activity"/>
    <property type="evidence" value="ECO:0007669"/>
    <property type="project" value="InterPro"/>
</dbReference>
<dbReference type="InterPro" id="IPR003245">
    <property type="entry name" value="Phytocyanin_dom"/>
</dbReference>
<dbReference type="EMBL" id="JBAMMX010000021">
    <property type="protein sequence ID" value="KAK6920229.1"/>
    <property type="molecule type" value="Genomic_DNA"/>
</dbReference>
<feature type="domain" description="Phytocyanin" evidence="3">
    <location>
        <begin position="32"/>
        <end position="152"/>
    </location>
</feature>
<accession>A0AAN8UTA6</accession>
<evidence type="ECO:0000313" key="4">
    <source>
        <dbReference type="EMBL" id="KAK6920229.1"/>
    </source>
</evidence>
<dbReference type="PROSITE" id="PS51485">
    <property type="entry name" value="PHYTOCYANIN"/>
    <property type="match status" value="1"/>
</dbReference>
<proteinExistence type="predicted"/>
<dbReference type="Gene3D" id="2.60.40.420">
    <property type="entry name" value="Cupredoxins - blue copper proteins"/>
    <property type="match status" value="1"/>
</dbReference>
<protein>
    <submittedName>
        <fullName evidence="4">Phytocyanin domain</fullName>
    </submittedName>
</protein>
<evidence type="ECO:0000256" key="1">
    <source>
        <dbReference type="SAM" id="MobiDB-lite"/>
    </source>
</evidence>